<reference evidence="10" key="1">
    <citation type="journal article" date="2010" name="Science">
        <title>Plasticity of animal genome architecture unmasked by rapid evolution of a pelagic tunicate.</title>
        <authorList>
            <person name="Denoeud F."/>
            <person name="Henriet S."/>
            <person name="Mungpakdee S."/>
            <person name="Aury J.M."/>
            <person name="Da Silva C."/>
            <person name="Brinkmann H."/>
            <person name="Mikhaleva J."/>
            <person name="Olsen L.C."/>
            <person name="Jubin C."/>
            <person name="Canestro C."/>
            <person name="Bouquet J.M."/>
            <person name="Danks G."/>
            <person name="Poulain J."/>
            <person name="Campsteijn C."/>
            <person name="Adamski M."/>
            <person name="Cross I."/>
            <person name="Yadetie F."/>
            <person name="Muffato M."/>
            <person name="Louis A."/>
            <person name="Butcher S."/>
            <person name="Tsagkogeorga G."/>
            <person name="Konrad A."/>
            <person name="Singh S."/>
            <person name="Jensen M.F."/>
            <person name="Cong E.H."/>
            <person name="Eikeseth-Otteraa H."/>
            <person name="Noel B."/>
            <person name="Anthouard V."/>
            <person name="Porcel B.M."/>
            <person name="Kachouri-Lafond R."/>
            <person name="Nishino A."/>
            <person name="Ugolini M."/>
            <person name="Chourrout P."/>
            <person name="Nishida H."/>
            <person name="Aasland R."/>
            <person name="Huzurbazar S."/>
            <person name="Westhof E."/>
            <person name="Delsuc F."/>
            <person name="Lehrach H."/>
            <person name="Reinhardt R."/>
            <person name="Weissenbach J."/>
            <person name="Roy S.W."/>
            <person name="Artiguenave F."/>
            <person name="Postlethwait J.H."/>
            <person name="Manak J.R."/>
            <person name="Thompson E.M."/>
            <person name="Jaillon O."/>
            <person name="Du Pasquier L."/>
            <person name="Boudinot P."/>
            <person name="Liberles D.A."/>
            <person name="Volff J.N."/>
            <person name="Philippe H."/>
            <person name="Lenhard B."/>
            <person name="Roest Crollius H."/>
            <person name="Wincker P."/>
            <person name="Chourrout D."/>
        </authorList>
    </citation>
    <scope>NUCLEOTIDE SEQUENCE [LARGE SCALE GENOMIC DNA]</scope>
</reference>
<sequence length="262" mass="29401">MERKRVLLGTACFFGIVGFYLAFGIAQESVTKVPFSGENWKFMLTLTWLTCCINALITNIILSCCKRKCHTIKASKNYLATSISNAAAILCTNKSLQYVSYPAQVLGKSCRPIPVIVFSAIIARKFHSIWKWISVVLITAGISLFIYDEDSNIEKDEQKIVYFGDLLLAISLVFDGVTSAFQEKIRNDLKDEPKTNLSSIELMNTLNTWAALISFPFTFINLEIILAFKFMAAHHDVIWKIAVMSGCSCLGQMFIFLCVVEL</sequence>
<evidence type="ECO:0000256" key="3">
    <source>
        <dbReference type="ARBA" id="ARBA00022448"/>
    </source>
</evidence>
<keyword evidence="6 9" id="KW-1133">Transmembrane helix</keyword>
<feature type="transmembrane region" description="Helical" evidence="9">
    <location>
        <begin position="159"/>
        <end position="181"/>
    </location>
</feature>
<dbReference type="InParanoid" id="E4WTQ9"/>
<dbReference type="Pfam" id="PF08449">
    <property type="entry name" value="UAA"/>
    <property type="match status" value="1"/>
</dbReference>
<keyword evidence="12" id="KW-1185">Reference proteome</keyword>
<keyword evidence="7 9" id="KW-0472">Membrane</keyword>
<evidence type="ECO:0000256" key="9">
    <source>
        <dbReference type="SAM" id="Phobius"/>
    </source>
</evidence>
<dbReference type="EMBL" id="FN653016">
    <property type="protein sequence ID" value="CBY07257.1"/>
    <property type="molecule type" value="Genomic_DNA"/>
</dbReference>
<dbReference type="PANTHER" id="PTHR10778">
    <property type="entry name" value="SOLUTE CARRIER FAMILY 35 MEMBER B"/>
    <property type="match status" value="1"/>
</dbReference>
<evidence type="ECO:0000256" key="6">
    <source>
        <dbReference type="ARBA" id="ARBA00022989"/>
    </source>
</evidence>
<evidence type="ECO:0000256" key="1">
    <source>
        <dbReference type="ARBA" id="ARBA00004477"/>
    </source>
</evidence>
<evidence type="ECO:0000313" key="11">
    <source>
        <dbReference type="EMBL" id="CBY30526.1"/>
    </source>
</evidence>
<feature type="transmembrane region" description="Helical" evidence="9">
    <location>
        <begin position="237"/>
        <end position="260"/>
    </location>
</feature>
<gene>
    <name evidence="10" type="ORF">GSOID_T00006346001</name>
    <name evidence="11" type="ORF">GSOID_T00018398001</name>
</gene>
<feature type="transmembrane region" description="Helical" evidence="9">
    <location>
        <begin position="7"/>
        <end position="26"/>
    </location>
</feature>
<dbReference type="PANTHER" id="PTHR10778:SF10">
    <property type="entry name" value="SOLUTE CARRIER FAMILY 35 MEMBER B1"/>
    <property type="match status" value="1"/>
</dbReference>
<keyword evidence="3" id="KW-0813">Transport</keyword>
<evidence type="ECO:0000256" key="8">
    <source>
        <dbReference type="ARBA" id="ARBA00040754"/>
    </source>
</evidence>
<feature type="transmembrane region" description="Helical" evidence="9">
    <location>
        <begin position="46"/>
        <end position="65"/>
    </location>
</feature>
<dbReference type="EMBL" id="FN654277">
    <property type="protein sequence ID" value="CBY30526.1"/>
    <property type="molecule type" value="Genomic_DNA"/>
</dbReference>
<dbReference type="Proteomes" id="UP000011014">
    <property type="component" value="Unassembled WGS sequence"/>
</dbReference>
<proteinExistence type="inferred from homology"/>
<dbReference type="Proteomes" id="UP000001307">
    <property type="component" value="Unassembled WGS sequence"/>
</dbReference>
<evidence type="ECO:0000256" key="7">
    <source>
        <dbReference type="ARBA" id="ARBA00023136"/>
    </source>
</evidence>
<name>E4WTQ9_OIKDI</name>
<evidence type="ECO:0000313" key="10">
    <source>
        <dbReference type="EMBL" id="CBY07257.1"/>
    </source>
</evidence>
<dbReference type="GO" id="GO:0005459">
    <property type="term" value="F:UDP-galactose transmembrane transporter activity"/>
    <property type="evidence" value="ECO:0007669"/>
    <property type="project" value="TreeGrafter"/>
</dbReference>
<accession>E4WTQ9</accession>
<dbReference type="InterPro" id="IPR013657">
    <property type="entry name" value="SCL35B1-4/HUT1"/>
</dbReference>
<dbReference type="GO" id="GO:0000139">
    <property type="term" value="C:Golgi membrane"/>
    <property type="evidence" value="ECO:0007669"/>
    <property type="project" value="TreeGrafter"/>
</dbReference>
<evidence type="ECO:0000256" key="2">
    <source>
        <dbReference type="ARBA" id="ARBA00010694"/>
    </source>
</evidence>
<feature type="transmembrane region" description="Helical" evidence="9">
    <location>
        <begin position="209"/>
        <end position="231"/>
    </location>
</feature>
<evidence type="ECO:0000256" key="4">
    <source>
        <dbReference type="ARBA" id="ARBA00022692"/>
    </source>
</evidence>
<comment type="similarity">
    <text evidence="2">Belongs to the nucleotide-sugar transporter family. SLC35B subfamily.</text>
</comment>
<evidence type="ECO:0000256" key="5">
    <source>
        <dbReference type="ARBA" id="ARBA00022824"/>
    </source>
</evidence>
<evidence type="ECO:0000313" key="12">
    <source>
        <dbReference type="Proteomes" id="UP000001307"/>
    </source>
</evidence>
<keyword evidence="5" id="KW-0256">Endoplasmic reticulum</keyword>
<dbReference type="GO" id="GO:0005789">
    <property type="term" value="C:endoplasmic reticulum membrane"/>
    <property type="evidence" value="ECO:0007669"/>
    <property type="project" value="UniProtKB-SubCell"/>
</dbReference>
<dbReference type="AlphaFoldDB" id="E4WTQ9"/>
<keyword evidence="4 9" id="KW-0812">Transmembrane</keyword>
<organism evidence="10">
    <name type="scientific">Oikopleura dioica</name>
    <name type="common">Tunicate</name>
    <dbReference type="NCBI Taxonomy" id="34765"/>
    <lineage>
        <taxon>Eukaryota</taxon>
        <taxon>Metazoa</taxon>
        <taxon>Chordata</taxon>
        <taxon>Tunicata</taxon>
        <taxon>Appendicularia</taxon>
        <taxon>Copelata</taxon>
        <taxon>Oikopleuridae</taxon>
        <taxon>Oikopleura</taxon>
    </lineage>
</organism>
<protein>
    <recommendedName>
        <fullName evidence="8">Solute carrier family 35 member B1</fullName>
    </recommendedName>
</protein>
<feature type="transmembrane region" description="Helical" evidence="9">
    <location>
        <begin position="129"/>
        <end position="147"/>
    </location>
</feature>
<comment type="subcellular location">
    <subcellularLocation>
        <location evidence="1">Endoplasmic reticulum membrane</location>
        <topology evidence="1">Multi-pass membrane protein</topology>
    </subcellularLocation>
</comment>
<dbReference type="GO" id="GO:0005460">
    <property type="term" value="F:UDP-glucose transmembrane transporter activity"/>
    <property type="evidence" value="ECO:0007669"/>
    <property type="project" value="TreeGrafter"/>
</dbReference>
<dbReference type="OrthoDB" id="78344at2759"/>